<organism evidence="1 2">
    <name type="scientific">Desulfosporosinus youngiae DSM 17734</name>
    <dbReference type="NCBI Taxonomy" id="768710"/>
    <lineage>
        <taxon>Bacteria</taxon>
        <taxon>Bacillati</taxon>
        <taxon>Bacillota</taxon>
        <taxon>Clostridia</taxon>
        <taxon>Eubacteriales</taxon>
        <taxon>Desulfitobacteriaceae</taxon>
        <taxon>Desulfosporosinus</taxon>
    </lineage>
</organism>
<dbReference type="SUPFAM" id="SSF57997">
    <property type="entry name" value="Tropomyosin"/>
    <property type="match status" value="1"/>
</dbReference>
<dbReference type="HOGENOM" id="CLU_2422132_0_0_9"/>
<proteinExistence type="predicted"/>
<dbReference type="AlphaFoldDB" id="H5XV81"/>
<dbReference type="RefSeq" id="WP_007783588.1">
    <property type="nucleotide sequence ID" value="NZ_CM001441.1"/>
</dbReference>
<keyword evidence="2" id="KW-1185">Reference proteome</keyword>
<gene>
    <name evidence="1" type="ORF">DesyoDRAFT_2613</name>
</gene>
<dbReference type="Gene3D" id="3.90.20.10">
    <property type="match status" value="1"/>
</dbReference>
<dbReference type="Proteomes" id="UP000005104">
    <property type="component" value="Chromosome"/>
</dbReference>
<evidence type="ECO:0000313" key="1">
    <source>
        <dbReference type="EMBL" id="EHQ89679.1"/>
    </source>
</evidence>
<dbReference type="EMBL" id="CM001441">
    <property type="protein sequence ID" value="EHQ89679.1"/>
    <property type="molecule type" value="Genomic_DNA"/>
</dbReference>
<evidence type="ECO:0000313" key="2">
    <source>
        <dbReference type="Proteomes" id="UP000005104"/>
    </source>
</evidence>
<reference evidence="1 2" key="1">
    <citation type="submission" date="2011-11" db="EMBL/GenBank/DDBJ databases">
        <title>The Noncontiguous Finished genome of Desulfosporosinus youngiae DSM 17734.</title>
        <authorList>
            <consortium name="US DOE Joint Genome Institute (JGI-PGF)"/>
            <person name="Lucas S."/>
            <person name="Han J."/>
            <person name="Lapidus A."/>
            <person name="Cheng J.-F."/>
            <person name="Goodwin L."/>
            <person name="Pitluck S."/>
            <person name="Peters L."/>
            <person name="Ovchinnikova G."/>
            <person name="Lu M."/>
            <person name="Land M.L."/>
            <person name="Hauser L."/>
            <person name="Pester M."/>
            <person name="Spring S."/>
            <person name="Ollivier B."/>
            <person name="Rattei T."/>
            <person name="Klenk H.-P."/>
            <person name="Wagner M."/>
            <person name="Loy A."/>
            <person name="Woyke T.J."/>
        </authorList>
    </citation>
    <scope>NUCLEOTIDE SEQUENCE [LARGE SCALE GENOMIC DNA]</scope>
    <source>
        <strain evidence="1 2">DSM 17734</strain>
    </source>
</reference>
<accession>H5XV81</accession>
<sequence>MDNEKFQELVLKHLEDNAKRLGEISEKLAEHDRRFDSYDKRFDGYDKRFDGYDRRFDSLEALGKQHHEELEKIASQVEKLIQNEDEITDFLLKRRRRM</sequence>
<protein>
    <submittedName>
        <fullName evidence="1">Uncharacterized protein</fullName>
    </submittedName>
</protein>
<dbReference type="OrthoDB" id="1798770at2"/>
<name>H5XV81_9FIRM</name>